<reference evidence="3" key="1">
    <citation type="submission" date="2022-12" db="EMBL/GenBank/DDBJ databases">
        <title>Isolation and characterisation of novel Methanocorpusculum spp. from native Australian herbivores indicates the genus is ancestrally host-associated.</title>
        <authorList>
            <person name="Volmer J.G."/>
            <person name="Soo R.M."/>
            <person name="Evans P.N."/>
            <person name="Hoedt E.C."/>
            <person name="Astorga Alsina A.L."/>
            <person name="Woodcroft B.J."/>
            <person name="Tyson G.W."/>
            <person name="Hugenholtz P."/>
            <person name="Morrison M."/>
        </authorList>
    </citation>
    <scope>NUCLEOTIDE SEQUENCE</scope>
    <source>
        <strain evidence="3">CW153</strain>
    </source>
</reference>
<dbReference type="RefSeq" id="WP_268921927.1">
    <property type="nucleotide sequence ID" value="NZ_JAPTGC010000001.1"/>
</dbReference>
<sequence>MTKTKREDGVSPVVGVMLMLVVTIIIAAMAASFAGGLSANEKVAPQSTFSVDYTAKITDTDKTNDIPNNPSKNNGLTFRLVSGDVVAMKDIAIQLQNGDKNIQFSMDTSLNTTNAAVDETKLDLLINNAGNKTYFAVSKGMKNMSEVVSTGDSITLLADNSYDSTLATDVGIEKGRFLTWSPEGSSGTFKVQTNVPFEYTIFDTVSRKPIQTGTITIR</sequence>
<evidence type="ECO:0000259" key="2">
    <source>
        <dbReference type="Pfam" id="PF07790"/>
    </source>
</evidence>
<protein>
    <submittedName>
        <fullName evidence="3">Type IV pilin N-terminal domain-containing protein</fullName>
    </submittedName>
</protein>
<keyword evidence="1" id="KW-0812">Transmembrane</keyword>
<accession>A0ABT4IKG5</accession>
<keyword evidence="4" id="KW-1185">Reference proteome</keyword>
<evidence type="ECO:0000313" key="3">
    <source>
        <dbReference type="EMBL" id="MCZ0861747.1"/>
    </source>
</evidence>
<dbReference type="Proteomes" id="UP001141336">
    <property type="component" value="Unassembled WGS sequence"/>
</dbReference>
<keyword evidence="1" id="KW-1133">Transmembrane helix</keyword>
<organism evidence="3 4">
    <name type="scientific">Methanocorpusculum vombati</name>
    <dbReference type="NCBI Taxonomy" id="3002864"/>
    <lineage>
        <taxon>Archaea</taxon>
        <taxon>Methanobacteriati</taxon>
        <taxon>Methanobacteriota</taxon>
        <taxon>Stenosarchaea group</taxon>
        <taxon>Methanomicrobia</taxon>
        <taxon>Methanomicrobiales</taxon>
        <taxon>Methanocorpusculaceae</taxon>
        <taxon>Methanocorpusculum</taxon>
    </lineage>
</organism>
<name>A0ABT4IKG5_9EURY</name>
<comment type="caution">
    <text evidence="3">The sequence shown here is derived from an EMBL/GenBank/DDBJ whole genome shotgun (WGS) entry which is preliminary data.</text>
</comment>
<feature type="domain" description="Archaeal Type IV pilin N-terminal" evidence="2">
    <location>
        <begin position="8"/>
        <end position="97"/>
    </location>
</feature>
<gene>
    <name evidence="3" type="ORF">O0S09_00565</name>
</gene>
<feature type="transmembrane region" description="Helical" evidence="1">
    <location>
        <begin position="12"/>
        <end position="37"/>
    </location>
</feature>
<dbReference type="InterPro" id="IPR013373">
    <property type="entry name" value="Flagellin/pilin_N_arc"/>
</dbReference>
<proteinExistence type="predicted"/>
<dbReference type="NCBIfam" id="TIGR02537">
    <property type="entry name" value="arch_flag_Nterm"/>
    <property type="match status" value="1"/>
</dbReference>
<evidence type="ECO:0000313" key="4">
    <source>
        <dbReference type="Proteomes" id="UP001141336"/>
    </source>
</evidence>
<dbReference type="EMBL" id="JAPTGC010000001">
    <property type="protein sequence ID" value="MCZ0861747.1"/>
    <property type="molecule type" value="Genomic_DNA"/>
</dbReference>
<dbReference type="Pfam" id="PF07790">
    <property type="entry name" value="Pilin_N"/>
    <property type="match status" value="1"/>
</dbReference>
<keyword evidence="1" id="KW-0472">Membrane</keyword>
<dbReference type="InterPro" id="IPR012859">
    <property type="entry name" value="Pilin_N_archaeal"/>
</dbReference>
<evidence type="ECO:0000256" key="1">
    <source>
        <dbReference type="SAM" id="Phobius"/>
    </source>
</evidence>